<dbReference type="EMBL" id="LWSG01000012">
    <property type="protein sequence ID" value="OAS86865.1"/>
    <property type="molecule type" value="Genomic_DNA"/>
</dbReference>
<dbReference type="SUPFAM" id="SSF51445">
    <property type="entry name" value="(Trans)glycosidases"/>
    <property type="match status" value="1"/>
</dbReference>
<dbReference type="InterPro" id="IPR017853">
    <property type="entry name" value="GH"/>
</dbReference>
<accession>A0A179SZ03</accession>
<dbReference type="InterPro" id="IPR015020">
    <property type="entry name" value="Rv2525c-like_Glyco_Hydro-like"/>
</dbReference>
<dbReference type="AlphaFoldDB" id="A0A179SZ03"/>
<dbReference type="Gene3D" id="3.20.20.80">
    <property type="entry name" value="Glycosidases"/>
    <property type="match status" value="1"/>
</dbReference>
<dbReference type="Proteomes" id="UP000078534">
    <property type="component" value="Unassembled WGS sequence"/>
</dbReference>
<evidence type="ECO:0000313" key="3">
    <source>
        <dbReference type="Proteomes" id="UP000078534"/>
    </source>
</evidence>
<evidence type="ECO:0000313" key="2">
    <source>
        <dbReference type="EMBL" id="OAS86865.1"/>
    </source>
</evidence>
<dbReference type="STRING" id="152268.A6K24_03815"/>
<proteinExistence type="predicted"/>
<dbReference type="OrthoDB" id="2080590at2"/>
<comment type="caution">
    <text evidence="2">The sequence shown here is derived from an EMBL/GenBank/DDBJ whole genome shotgun (WGS) entry which is preliminary data.</text>
</comment>
<feature type="domain" description="Rv2525c-like glycoside hydrolase-like" evidence="1">
    <location>
        <begin position="31"/>
        <end position="169"/>
    </location>
</feature>
<organism evidence="2 3">
    <name type="scientific">Metabacillus litoralis</name>
    <dbReference type="NCBI Taxonomy" id="152268"/>
    <lineage>
        <taxon>Bacteria</taxon>
        <taxon>Bacillati</taxon>
        <taxon>Bacillota</taxon>
        <taxon>Bacilli</taxon>
        <taxon>Bacillales</taxon>
        <taxon>Bacillaceae</taxon>
        <taxon>Metabacillus</taxon>
    </lineage>
</organism>
<keyword evidence="3" id="KW-1185">Reference proteome</keyword>
<name>A0A179SZ03_9BACI</name>
<dbReference type="RefSeq" id="WP_066331620.1">
    <property type="nucleotide sequence ID" value="NZ_LWSG01000012.1"/>
</dbReference>
<reference evidence="3" key="1">
    <citation type="submission" date="2016-04" db="EMBL/GenBank/DDBJ databases">
        <authorList>
            <person name="Lyu Z."/>
            <person name="Lyu W."/>
        </authorList>
    </citation>
    <scope>NUCLEOTIDE SEQUENCE [LARGE SCALE GENOMIC DNA]</scope>
    <source>
        <strain evidence="3">C44</strain>
    </source>
</reference>
<gene>
    <name evidence="2" type="ORF">A6K24_03815</name>
</gene>
<protein>
    <recommendedName>
        <fullName evidence="1">Rv2525c-like glycoside hydrolase-like domain-containing protein</fullName>
    </recommendedName>
</protein>
<sequence length="216" mass="24736">MARKVWGVDSNNPVDQEFYECVKNQFGLPKYWGRYLSEKVNVSSGLTKEEIIFIRSKGIKILPIYNVITEAVGYEEARVAARNAVYHARRLGLPKNIALFASVENFFKVDAAWITGWVETLLRSEYRSGFYHDPLKGDFSQAYCQAVHQNNEVAVQGILWSAEPETGATSERKAPRYNPAKPNCKANVWLWQYGRNSKKCPIDTNLADERVLNYLY</sequence>
<dbReference type="Pfam" id="PF08924">
    <property type="entry name" value="Rv2525c_GlyHyd-like"/>
    <property type="match status" value="1"/>
</dbReference>
<evidence type="ECO:0000259" key="1">
    <source>
        <dbReference type="Pfam" id="PF08924"/>
    </source>
</evidence>